<keyword evidence="3" id="KW-1185">Reference proteome</keyword>
<dbReference type="RefSeq" id="WP_146383125.1">
    <property type="nucleotide sequence ID" value="NZ_VOEJ01000009.1"/>
</dbReference>
<dbReference type="Proteomes" id="UP000320042">
    <property type="component" value="Unassembled WGS sequence"/>
</dbReference>
<evidence type="ECO:0000313" key="3">
    <source>
        <dbReference type="Proteomes" id="UP000320042"/>
    </source>
</evidence>
<name>A0A563U0K0_9SPHI</name>
<dbReference type="EMBL" id="VOEJ01000009">
    <property type="protein sequence ID" value="TWR25154.1"/>
    <property type="molecule type" value="Genomic_DNA"/>
</dbReference>
<dbReference type="OrthoDB" id="768533at2"/>
<evidence type="ECO:0000256" key="1">
    <source>
        <dbReference type="SAM" id="Phobius"/>
    </source>
</evidence>
<feature type="transmembrane region" description="Helical" evidence="1">
    <location>
        <begin position="30"/>
        <end position="48"/>
    </location>
</feature>
<keyword evidence="1" id="KW-0472">Membrane</keyword>
<protein>
    <submittedName>
        <fullName evidence="2">Uncharacterized protein</fullName>
    </submittedName>
</protein>
<evidence type="ECO:0000313" key="2">
    <source>
        <dbReference type="EMBL" id="TWR25154.1"/>
    </source>
</evidence>
<comment type="caution">
    <text evidence="2">The sequence shown here is derived from an EMBL/GenBank/DDBJ whole genome shotgun (WGS) entry which is preliminary data.</text>
</comment>
<feature type="transmembrane region" description="Helical" evidence="1">
    <location>
        <begin position="80"/>
        <end position="98"/>
    </location>
</feature>
<sequence>MDYNAIVLIAVGAVSSCLTFFVSERLKQGPVRASTALSLLVAGLFYVFPHILNAYLVKNIPVVFIGCSFIGMVSSRLLSSYFKLSLAAFIFCIIYLNTSKFFNGYGGALGTSASIALLAVLGLPVASVKGRFTTGYDQLIKIIYRHRRLRKVRRHRKLKSSPRK</sequence>
<reference evidence="2 3" key="1">
    <citation type="submission" date="2019-07" db="EMBL/GenBank/DDBJ databases">
        <authorList>
            <person name="Kim J."/>
        </authorList>
    </citation>
    <scope>NUCLEOTIDE SEQUENCE [LARGE SCALE GENOMIC DNA]</scope>
    <source>
        <strain evidence="3">dk17</strain>
    </source>
</reference>
<proteinExistence type="predicted"/>
<dbReference type="AlphaFoldDB" id="A0A563U0K0"/>
<organism evidence="2 3">
    <name type="scientific">Mucilaginibacter pallidiroseus</name>
    <dbReference type="NCBI Taxonomy" id="2599295"/>
    <lineage>
        <taxon>Bacteria</taxon>
        <taxon>Pseudomonadati</taxon>
        <taxon>Bacteroidota</taxon>
        <taxon>Sphingobacteriia</taxon>
        <taxon>Sphingobacteriales</taxon>
        <taxon>Sphingobacteriaceae</taxon>
        <taxon>Mucilaginibacter</taxon>
    </lineage>
</organism>
<accession>A0A563U0K0</accession>
<feature type="transmembrane region" description="Helical" evidence="1">
    <location>
        <begin position="104"/>
        <end position="126"/>
    </location>
</feature>
<feature type="transmembrane region" description="Helical" evidence="1">
    <location>
        <begin position="6"/>
        <end position="23"/>
    </location>
</feature>
<keyword evidence="1" id="KW-1133">Transmembrane helix</keyword>
<keyword evidence="1" id="KW-0812">Transmembrane</keyword>
<gene>
    <name evidence="2" type="ORF">FPZ43_16915</name>
</gene>